<feature type="compositionally biased region" description="Basic and acidic residues" evidence="1">
    <location>
        <begin position="155"/>
        <end position="165"/>
    </location>
</feature>
<feature type="compositionally biased region" description="Low complexity" evidence="1">
    <location>
        <begin position="363"/>
        <end position="388"/>
    </location>
</feature>
<evidence type="ECO:0000313" key="3">
    <source>
        <dbReference type="EMBL" id="OXA37197.1"/>
    </source>
</evidence>
<feature type="region of interest" description="Disordered" evidence="1">
    <location>
        <begin position="354"/>
        <end position="388"/>
    </location>
</feature>
<feature type="region of interest" description="Disordered" evidence="1">
    <location>
        <begin position="186"/>
        <end position="205"/>
    </location>
</feature>
<sequence length="388" mass="43351">MRANLLVFVGIISALVSSAALKPLNDNNNNVDKLNLLGKQGYEVISDAEEILTPVSDKDNGVDLSDREKSKPEVLLYGRFYILRKKGNLNGWYNKFVKPENLFKSYPASTQQYFQYRSQLASTPATPWQMPNVGLTYRNRSPIIHSTSKAAVAGRNEDKDAKSHNDAIFFPGDAESTTTKKYLIRRNSEAPSRLPSENEQRDQEDARLGHNIRKSQASGKSSHTLSISEKKSSLEAKPDKVVNNFDHMTSDEFVSWIKDNLNTDQIDHLVQNSGEEVTTATSDIRYNSFILVPGLKCVEGERMNHRGVCTPKYVHIPSPHDAKMKAKINQGNTKKKLFEVLKTLKKMEADLEVALEESETSKSEQTTGSSTSDTDSETSTVSQVETES</sequence>
<feature type="region of interest" description="Disordered" evidence="1">
    <location>
        <begin position="149"/>
        <end position="172"/>
    </location>
</feature>
<keyword evidence="2" id="KW-0732">Signal</keyword>
<dbReference type="EMBL" id="LNIX01000063">
    <property type="protein sequence ID" value="OXA37197.1"/>
    <property type="molecule type" value="Genomic_DNA"/>
</dbReference>
<protein>
    <submittedName>
        <fullName evidence="3">Uncharacterized protein</fullName>
    </submittedName>
</protein>
<evidence type="ECO:0000313" key="4">
    <source>
        <dbReference type="Proteomes" id="UP000198287"/>
    </source>
</evidence>
<accession>A0A226CXH4</accession>
<organism evidence="3 4">
    <name type="scientific">Folsomia candida</name>
    <name type="common">Springtail</name>
    <dbReference type="NCBI Taxonomy" id="158441"/>
    <lineage>
        <taxon>Eukaryota</taxon>
        <taxon>Metazoa</taxon>
        <taxon>Ecdysozoa</taxon>
        <taxon>Arthropoda</taxon>
        <taxon>Hexapoda</taxon>
        <taxon>Collembola</taxon>
        <taxon>Entomobryomorpha</taxon>
        <taxon>Isotomoidea</taxon>
        <taxon>Isotomidae</taxon>
        <taxon>Proisotominae</taxon>
        <taxon>Folsomia</taxon>
    </lineage>
</organism>
<feature type="compositionally biased region" description="Polar residues" evidence="1">
    <location>
        <begin position="214"/>
        <end position="227"/>
    </location>
</feature>
<evidence type="ECO:0000256" key="2">
    <source>
        <dbReference type="SAM" id="SignalP"/>
    </source>
</evidence>
<dbReference type="AlphaFoldDB" id="A0A226CXH4"/>
<feature type="chain" id="PRO_5012036460" evidence="2">
    <location>
        <begin position="21"/>
        <end position="388"/>
    </location>
</feature>
<proteinExistence type="predicted"/>
<name>A0A226CXH4_FOLCA</name>
<comment type="caution">
    <text evidence="3">The sequence shown here is derived from an EMBL/GenBank/DDBJ whole genome shotgun (WGS) entry which is preliminary data.</text>
</comment>
<evidence type="ECO:0000256" key="1">
    <source>
        <dbReference type="SAM" id="MobiDB-lite"/>
    </source>
</evidence>
<gene>
    <name evidence="3" type="ORF">Fcan01_28066</name>
</gene>
<dbReference type="Proteomes" id="UP000198287">
    <property type="component" value="Unassembled WGS sequence"/>
</dbReference>
<feature type="compositionally biased region" description="Basic and acidic residues" evidence="1">
    <location>
        <begin position="196"/>
        <end position="205"/>
    </location>
</feature>
<reference evidence="3 4" key="1">
    <citation type="submission" date="2015-12" db="EMBL/GenBank/DDBJ databases">
        <title>The genome of Folsomia candida.</title>
        <authorList>
            <person name="Faddeeva A."/>
            <person name="Derks M.F."/>
            <person name="Anvar Y."/>
            <person name="Smit S."/>
            <person name="Van Straalen N."/>
            <person name="Roelofs D."/>
        </authorList>
    </citation>
    <scope>NUCLEOTIDE SEQUENCE [LARGE SCALE GENOMIC DNA]</scope>
    <source>
        <strain evidence="3 4">VU population</strain>
        <tissue evidence="3">Whole body</tissue>
    </source>
</reference>
<keyword evidence="4" id="KW-1185">Reference proteome</keyword>
<feature type="region of interest" description="Disordered" evidence="1">
    <location>
        <begin position="211"/>
        <end position="235"/>
    </location>
</feature>
<feature type="signal peptide" evidence="2">
    <location>
        <begin position="1"/>
        <end position="20"/>
    </location>
</feature>